<keyword evidence="3" id="KW-0808">Transferase</keyword>
<dbReference type="InterPro" id="IPR016181">
    <property type="entry name" value="Acyl_CoA_acyltransferase"/>
</dbReference>
<dbReference type="CDD" id="cd04301">
    <property type="entry name" value="NAT_SF"/>
    <property type="match status" value="1"/>
</dbReference>
<dbReference type="Pfam" id="PF00583">
    <property type="entry name" value="Acetyltransf_1"/>
    <property type="match status" value="1"/>
</dbReference>
<dbReference type="InterPro" id="IPR000182">
    <property type="entry name" value="GNAT_dom"/>
</dbReference>
<dbReference type="RefSeq" id="WP_123224348.1">
    <property type="nucleotide sequence ID" value="NZ_RJSF01000044.1"/>
</dbReference>
<protein>
    <submittedName>
        <fullName evidence="3">N-acetyltransferase</fullName>
    </submittedName>
</protein>
<dbReference type="PROSITE" id="PS51186">
    <property type="entry name" value="GNAT"/>
    <property type="match status" value="1"/>
</dbReference>
<evidence type="ECO:0000313" key="3">
    <source>
        <dbReference type="EMBL" id="RNM12584.1"/>
    </source>
</evidence>
<evidence type="ECO:0000313" key="4">
    <source>
        <dbReference type="Proteomes" id="UP000279994"/>
    </source>
</evidence>
<dbReference type="EMBL" id="RJSF01000044">
    <property type="protein sequence ID" value="RNM12584.1"/>
    <property type="molecule type" value="Genomic_DNA"/>
</dbReference>
<dbReference type="OrthoDB" id="5242876at2"/>
<dbReference type="Gene3D" id="3.40.630.30">
    <property type="match status" value="1"/>
</dbReference>
<reference evidence="3 4" key="1">
    <citation type="submission" date="2018-11" db="EMBL/GenBank/DDBJ databases">
        <authorList>
            <person name="Li F."/>
        </authorList>
    </citation>
    <scope>NUCLEOTIDE SEQUENCE [LARGE SCALE GENOMIC DNA]</scope>
    <source>
        <strain evidence="3 4">Gsoil 818</strain>
    </source>
</reference>
<evidence type="ECO:0000256" key="1">
    <source>
        <dbReference type="SAM" id="MobiDB-lite"/>
    </source>
</evidence>
<dbReference type="Proteomes" id="UP000279994">
    <property type="component" value="Unassembled WGS sequence"/>
</dbReference>
<keyword evidence="4" id="KW-1185">Reference proteome</keyword>
<evidence type="ECO:0000259" key="2">
    <source>
        <dbReference type="PROSITE" id="PS51186"/>
    </source>
</evidence>
<proteinExistence type="predicted"/>
<feature type="region of interest" description="Disordered" evidence="1">
    <location>
        <begin position="205"/>
        <end position="234"/>
    </location>
</feature>
<dbReference type="SUPFAM" id="SSF55729">
    <property type="entry name" value="Acyl-CoA N-acyltransferases (Nat)"/>
    <property type="match status" value="1"/>
</dbReference>
<gene>
    <name evidence="3" type="ORF">EFL26_18350</name>
</gene>
<dbReference type="GO" id="GO:0016747">
    <property type="term" value="F:acyltransferase activity, transferring groups other than amino-acyl groups"/>
    <property type="evidence" value="ECO:0007669"/>
    <property type="project" value="InterPro"/>
</dbReference>
<organism evidence="3 4">
    <name type="scientific">Nocardioides pocheonensis</name>
    <dbReference type="NCBI Taxonomy" id="661485"/>
    <lineage>
        <taxon>Bacteria</taxon>
        <taxon>Bacillati</taxon>
        <taxon>Actinomycetota</taxon>
        <taxon>Actinomycetes</taxon>
        <taxon>Propionibacteriales</taxon>
        <taxon>Nocardioidaceae</taxon>
        <taxon>Nocardioides</taxon>
    </lineage>
</organism>
<feature type="domain" description="N-acetyltransferase" evidence="2">
    <location>
        <begin position="23"/>
        <end position="179"/>
    </location>
</feature>
<name>A0A3N0GJD0_9ACTN</name>
<comment type="caution">
    <text evidence="3">The sequence shown here is derived from an EMBL/GenBank/DDBJ whole genome shotgun (WGS) entry which is preliminary data.</text>
</comment>
<accession>A0A3N0GJD0</accession>
<sequence>MGRHVERLTLDNLALLPGPCRTCTFWEFDPVRREQIRGHEAEEKAAWLSTMLREWGSVGRVVRVDDQVVGHITWAPAVHLPGSAGFATAPVSPDAVLLSTAYVAPEFRGQGLGRVLVQSMAKDLIKHGGIGAVEAFGAVRPRPEEPHEECVLPVDFLLAVGFRTHRAHATYPRMRMDLGTTLTWREEFETALERLLGVVGAKRRVPRPSAPTVPRASGPVRRISRPRGWRNEAH</sequence>
<dbReference type="AlphaFoldDB" id="A0A3N0GJD0"/>